<dbReference type="Pfam" id="PF03597">
    <property type="entry name" value="FixS"/>
    <property type="match status" value="1"/>
</dbReference>
<organism evidence="3 4">
    <name type="scientific">Deefgea piscis</name>
    <dbReference type="NCBI Taxonomy" id="2739061"/>
    <lineage>
        <taxon>Bacteria</taxon>
        <taxon>Pseudomonadati</taxon>
        <taxon>Pseudomonadota</taxon>
        <taxon>Betaproteobacteria</taxon>
        <taxon>Neisseriales</taxon>
        <taxon>Chitinibacteraceae</taxon>
        <taxon>Deefgea</taxon>
    </lineage>
</organism>
<evidence type="ECO:0000313" key="3">
    <source>
        <dbReference type="EMBL" id="QKJ67529.1"/>
    </source>
</evidence>
<feature type="region of interest" description="Disordered" evidence="1">
    <location>
        <begin position="43"/>
        <end position="64"/>
    </location>
</feature>
<feature type="transmembrane region" description="Helical" evidence="2">
    <location>
        <begin position="6"/>
        <end position="26"/>
    </location>
</feature>
<keyword evidence="2" id="KW-0812">Transmembrane</keyword>
<evidence type="ECO:0000256" key="2">
    <source>
        <dbReference type="SAM" id="Phobius"/>
    </source>
</evidence>
<proteinExistence type="predicted"/>
<dbReference type="NCBIfam" id="TIGR00847">
    <property type="entry name" value="ccoS"/>
    <property type="match status" value="1"/>
</dbReference>
<dbReference type="EMBL" id="CP054143">
    <property type="protein sequence ID" value="QKJ67529.1"/>
    <property type="molecule type" value="Genomic_DNA"/>
</dbReference>
<evidence type="ECO:0000313" key="4">
    <source>
        <dbReference type="Proteomes" id="UP000504844"/>
    </source>
</evidence>
<gene>
    <name evidence="3" type="primary">ccoS</name>
    <name evidence="3" type="ORF">HQN60_12870</name>
</gene>
<dbReference type="KEGG" id="dee:HQN60_12870"/>
<dbReference type="Proteomes" id="UP000504844">
    <property type="component" value="Chromosome"/>
</dbReference>
<keyword evidence="2" id="KW-1133">Transmembrane helix</keyword>
<evidence type="ECO:0000256" key="1">
    <source>
        <dbReference type="SAM" id="MobiDB-lite"/>
    </source>
</evidence>
<keyword evidence="4" id="KW-1185">Reference proteome</keyword>
<name>A0A6M8SY49_9NEIS</name>
<dbReference type="PANTHER" id="PTHR41532:SF1">
    <property type="entry name" value="FIXS PROTEIN"/>
    <property type="match status" value="1"/>
</dbReference>
<dbReference type="AlphaFoldDB" id="A0A6M8SY49"/>
<dbReference type="PANTHER" id="PTHR41532">
    <property type="entry name" value="FIXS PROTEIN"/>
    <property type="match status" value="1"/>
</dbReference>
<dbReference type="RefSeq" id="WP_173534031.1">
    <property type="nucleotide sequence ID" value="NZ_CP054143.1"/>
</dbReference>
<dbReference type="InterPro" id="IPR004714">
    <property type="entry name" value="Cyt_oxidase_maturation_cbb3"/>
</dbReference>
<accession>A0A6M8SY49</accession>
<reference evidence="3 4" key="1">
    <citation type="submission" date="2020-05" db="EMBL/GenBank/DDBJ databases">
        <title>Complete genome sequence of Deefgea sp. D17.</title>
        <authorList>
            <person name="Bae J.-W."/>
            <person name="Han J.E."/>
        </authorList>
    </citation>
    <scope>NUCLEOTIDE SEQUENCE [LARGE SCALE GENOMIC DNA]</scope>
    <source>
        <strain evidence="3 4">D17</strain>
    </source>
</reference>
<keyword evidence="2" id="KW-0472">Membrane</keyword>
<sequence length="64" mass="7448">MESLYLLIPLSILLAFVIGFVFWWTIRSGQMDDLEGPSWRILHDDDKLPQKTDSNDAEKQKNPD</sequence>
<protein>
    <submittedName>
        <fullName evidence="3">Cbb3-type cytochrome oxidase assembly protein CcoS</fullName>
    </submittedName>
</protein>